<keyword evidence="1 10" id="KW-0963">Cytoplasm</keyword>
<evidence type="ECO:0000259" key="12">
    <source>
        <dbReference type="PROSITE" id="PS51721"/>
    </source>
</evidence>
<keyword evidence="6 10" id="KW-0378">Hydrolase</keyword>
<comment type="cofactor">
    <cofactor evidence="10">
        <name>Zn(2+)</name>
        <dbReference type="ChEBI" id="CHEBI:29105"/>
    </cofactor>
    <text evidence="10">Binds 1 zinc ion per subunit.</text>
</comment>
<dbReference type="GO" id="GO:0042274">
    <property type="term" value="P:ribosomal small subunit biogenesis"/>
    <property type="evidence" value="ECO:0007669"/>
    <property type="project" value="UniProtKB-UniRule"/>
</dbReference>
<keyword evidence="9 10" id="KW-0342">GTP-binding</keyword>
<feature type="domain" description="EngC GTPase" evidence="11">
    <location>
        <begin position="84"/>
        <end position="230"/>
    </location>
</feature>
<keyword evidence="5 10" id="KW-0547">Nucleotide-binding</keyword>
<dbReference type="SUPFAM" id="SSF52540">
    <property type="entry name" value="P-loop containing nucleoside triphosphate hydrolases"/>
    <property type="match status" value="1"/>
</dbReference>
<dbReference type="GO" id="GO:0003924">
    <property type="term" value="F:GTPase activity"/>
    <property type="evidence" value="ECO:0007669"/>
    <property type="project" value="UniProtKB-UniRule"/>
</dbReference>
<dbReference type="GO" id="GO:0005737">
    <property type="term" value="C:cytoplasm"/>
    <property type="evidence" value="ECO:0007669"/>
    <property type="project" value="UniProtKB-SubCell"/>
</dbReference>
<feature type="binding site" evidence="10">
    <location>
        <position position="257"/>
    </location>
    <ligand>
        <name>Zn(2+)</name>
        <dbReference type="ChEBI" id="CHEBI:29105"/>
    </ligand>
</feature>
<protein>
    <recommendedName>
        <fullName evidence="10">Small ribosomal subunit biogenesis GTPase RsgA</fullName>
        <ecNumber evidence="10">3.6.1.-</ecNumber>
    </recommendedName>
</protein>
<evidence type="ECO:0000256" key="5">
    <source>
        <dbReference type="ARBA" id="ARBA00022741"/>
    </source>
</evidence>
<dbReference type="InterPro" id="IPR012340">
    <property type="entry name" value="NA-bd_OB-fold"/>
</dbReference>
<reference evidence="13 14" key="2">
    <citation type="submission" date="2007-09" db="EMBL/GenBank/DDBJ databases">
        <authorList>
            <person name="Fulton L."/>
            <person name="Clifton S."/>
            <person name="Fulton B."/>
            <person name="Xu J."/>
            <person name="Minx P."/>
            <person name="Pepin K.H."/>
            <person name="Johnson M."/>
            <person name="Thiruvilangam P."/>
            <person name="Bhonagiri V."/>
            <person name="Nash W.E."/>
            <person name="Mardis E.R."/>
            <person name="Wilson R.K."/>
        </authorList>
    </citation>
    <scope>NUCLEOTIDE SEQUENCE [LARGE SCALE GENOMIC DNA]</scope>
    <source>
        <strain evidence="13 14">ATCC 33270</strain>
    </source>
</reference>
<feature type="binding site" evidence="10">
    <location>
        <begin position="124"/>
        <end position="127"/>
    </location>
    <ligand>
        <name>GTP</name>
        <dbReference type="ChEBI" id="CHEBI:37565"/>
    </ligand>
</feature>
<name>A8SM04_9FIRM</name>
<evidence type="ECO:0000256" key="7">
    <source>
        <dbReference type="ARBA" id="ARBA00022833"/>
    </source>
</evidence>
<dbReference type="HAMAP" id="MF_01820">
    <property type="entry name" value="GTPase_RsgA"/>
    <property type="match status" value="1"/>
</dbReference>
<dbReference type="NCBIfam" id="TIGR00157">
    <property type="entry name" value="ribosome small subunit-dependent GTPase A"/>
    <property type="match status" value="1"/>
</dbReference>
<dbReference type="PANTHER" id="PTHR32120:SF11">
    <property type="entry name" value="SMALL RIBOSOMAL SUBUNIT BIOGENESIS GTPASE RSGA 1, MITOCHONDRIAL-RELATED"/>
    <property type="match status" value="1"/>
</dbReference>
<evidence type="ECO:0000313" key="13">
    <source>
        <dbReference type="EMBL" id="EDP23353.1"/>
    </source>
</evidence>
<dbReference type="AlphaFoldDB" id="A8SM04"/>
<dbReference type="GO" id="GO:0019843">
    <property type="term" value="F:rRNA binding"/>
    <property type="evidence" value="ECO:0007669"/>
    <property type="project" value="UniProtKB-KW"/>
</dbReference>
<dbReference type="PROSITE" id="PS51721">
    <property type="entry name" value="G_CP"/>
    <property type="match status" value="1"/>
</dbReference>
<feature type="binding site" evidence="10">
    <location>
        <begin position="174"/>
        <end position="182"/>
    </location>
    <ligand>
        <name>GTP</name>
        <dbReference type="ChEBI" id="CHEBI:37565"/>
    </ligand>
</feature>
<dbReference type="InterPro" id="IPR010914">
    <property type="entry name" value="RsgA_GTPase_dom"/>
</dbReference>
<dbReference type="GO" id="GO:0046872">
    <property type="term" value="F:metal ion binding"/>
    <property type="evidence" value="ECO:0007669"/>
    <property type="project" value="UniProtKB-KW"/>
</dbReference>
<dbReference type="Pfam" id="PF03193">
    <property type="entry name" value="RsgA_GTPase"/>
    <property type="match status" value="1"/>
</dbReference>
<evidence type="ECO:0000256" key="4">
    <source>
        <dbReference type="ARBA" id="ARBA00022730"/>
    </source>
</evidence>
<evidence type="ECO:0000256" key="8">
    <source>
        <dbReference type="ARBA" id="ARBA00022884"/>
    </source>
</evidence>
<dbReference type="CDD" id="cd01854">
    <property type="entry name" value="YjeQ_EngC"/>
    <property type="match status" value="1"/>
</dbReference>
<sequence length="302" mass="35287">MENLFYQVRINMFEIGVIFDISKDLYYVKTKTGRYMSKARGVFRKQKFTPMVGDNVKIEIFADNTACIVEVFDRKNKILRPPVVNVDQAIIVFSLKDPEISYKIIDRYIMYYEVMKIPIILCLNKCDLIDKETEINFRNIYDKLGYKIIFNSISLDNRKLFEDICKDKISVITGASGVGKSTILNFLNPDYNIWVGDISNKTKRGKHTTRAATLYEFFDNSFIIDTAGFTSLDLTKFIDSEVQIRDAFVEFEFGSKCKFSDCKHINEPDCYVKSKLESGSISKSRYDSYIFYLNEYLKNRRY</sequence>
<dbReference type="Gene3D" id="2.40.50.140">
    <property type="entry name" value="Nucleic acid-binding proteins"/>
    <property type="match status" value="1"/>
</dbReference>
<keyword evidence="3 10" id="KW-0479">Metal-binding</keyword>
<feature type="binding site" evidence="10">
    <location>
        <position position="264"/>
    </location>
    <ligand>
        <name>Zn(2+)</name>
        <dbReference type="ChEBI" id="CHEBI:29105"/>
    </ligand>
</feature>
<dbReference type="InterPro" id="IPR031944">
    <property type="entry name" value="RsgA_N"/>
</dbReference>
<dbReference type="InterPro" id="IPR027417">
    <property type="entry name" value="P-loop_NTPase"/>
</dbReference>
<dbReference type="eggNOG" id="COG1162">
    <property type="taxonomic scope" value="Bacteria"/>
</dbReference>
<keyword evidence="8 10" id="KW-0694">RNA-binding</keyword>
<comment type="similarity">
    <text evidence="10">Belongs to the TRAFAC class YlqF/YawG GTPase family. RsgA subfamily.</text>
</comment>
<keyword evidence="4 10" id="KW-0699">rRNA-binding</keyword>
<comment type="function">
    <text evidence="10">One of several proteins that assist in the late maturation steps of the functional core of the 30S ribosomal subunit. Helps release RbfA from mature subunits. May play a role in the assembly of ribosomal proteins into the subunit. Circularly permuted GTPase that catalyzes slow GTP hydrolysis, GTPase activity is stimulated by the 30S ribosomal subunit.</text>
</comment>
<dbReference type="Gene3D" id="3.40.50.300">
    <property type="entry name" value="P-loop containing nucleotide triphosphate hydrolases"/>
    <property type="match status" value="1"/>
</dbReference>
<dbReference type="HOGENOM" id="CLU_033617_2_1_9"/>
<dbReference type="SUPFAM" id="SSF50249">
    <property type="entry name" value="Nucleic acid-binding proteins"/>
    <property type="match status" value="1"/>
</dbReference>
<keyword evidence="7 10" id="KW-0862">Zinc</keyword>
<comment type="caution">
    <text evidence="13">The sequence shown here is derived from an EMBL/GenBank/DDBJ whole genome shotgun (WGS) entry which is preliminary data.</text>
</comment>
<dbReference type="Proteomes" id="UP000003162">
    <property type="component" value="Unassembled WGS sequence"/>
</dbReference>
<feature type="binding site" evidence="10">
    <location>
        <position position="262"/>
    </location>
    <ligand>
        <name>Zn(2+)</name>
        <dbReference type="ChEBI" id="CHEBI:29105"/>
    </ligand>
</feature>
<evidence type="ECO:0000256" key="3">
    <source>
        <dbReference type="ARBA" id="ARBA00022723"/>
    </source>
</evidence>
<dbReference type="Pfam" id="PF16745">
    <property type="entry name" value="RsgA_N"/>
    <property type="match status" value="1"/>
</dbReference>
<feature type="domain" description="CP-type G" evidence="12">
    <location>
        <begin position="75"/>
        <end position="232"/>
    </location>
</feature>
<evidence type="ECO:0000313" key="14">
    <source>
        <dbReference type="Proteomes" id="UP000003162"/>
    </source>
</evidence>
<dbReference type="PANTHER" id="PTHR32120">
    <property type="entry name" value="SMALL RIBOSOMAL SUBUNIT BIOGENESIS GTPASE RSGA"/>
    <property type="match status" value="1"/>
</dbReference>
<accession>A8SM04</accession>
<dbReference type="Gene3D" id="1.10.40.50">
    <property type="entry name" value="Probable gtpase engc, domain 3"/>
    <property type="match status" value="1"/>
</dbReference>
<gene>
    <name evidence="10 13" type="primary">rsgA</name>
    <name evidence="13" type="ORF">PEPMIC_01157</name>
</gene>
<dbReference type="EC" id="3.6.1.-" evidence="10"/>
<evidence type="ECO:0000256" key="1">
    <source>
        <dbReference type="ARBA" id="ARBA00022490"/>
    </source>
</evidence>
<evidence type="ECO:0000256" key="6">
    <source>
        <dbReference type="ARBA" id="ARBA00022801"/>
    </source>
</evidence>
<dbReference type="GO" id="GO:0005525">
    <property type="term" value="F:GTP binding"/>
    <property type="evidence" value="ECO:0007669"/>
    <property type="project" value="UniProtKB-UniRule"/>
</dbReference>
<dbReference type="InterPro" id="IPR004881">
    <property type="entry name" value="Ribosome_biogen_GTPase_RsgA"/>
</dbReference>
<evidence type="ECO:0000256" key="10">
    <source>
        <dbReference type="HAMAP-Rule" id="MF_01820"/>
    </source>
</evidence>
<evidence type="ECO:0000256" key="2">
    <source>
        <dbReference type="ARBA" id="ARBA00022517"/>
    </source>
</evidence>
<evidence type="ECO:0000259" key="11">
    <source>
        <dbReference type="PROSITE" id="PS50936"/>
    </source>
</evidence>
<dbReference type="InterPro" id="IPR030378">
    <property type="entry name" value="G_CP_dom"/>
</dbReference>
<dbReference type="PROSITE" id="PS50936">
    <property type="entry name" value="ENGC_GTPASE"/>
    <property type="match status" value="1"/>
</dbReference>
<reference evidence="13 14" key="1">
    <citation type="submission" date="2007-09" db="EMBL/GenBank/DDBJ databases">
        <title>Draft genome sequence of Peptostreptococcus micros (ATCC 33270).</title>
        <authorList>
            <person name="Sudarsanam P."/>
            <person name="Ley R."/>
            <person name="Guruge J."/>
            <person name="Turnbaugh P.J."/>
            <person name="Mahowald M."/>
            <person name="Liep D."/>
            <person name="Gordon J."/>
        </authorList>
    </citation>
    <scope>NUCLEOTIDE SEQUENCE [LARGE SCALE GENOMIC DNA]</scope>
    <source>
        <strain evidence="13 14">ATCC 33270</strain>
    </source>
</reference>
<evidence type="ECO:0000256" key="9">
    <source>
        <dbReference type="ARBA" id="ARBA00023134"/>
    </source>
</evidence>
<comment type="subcellular location">
    <subcellularLocation>
        <location evidence="10">Cytoplasm</location>
    </subcellularLocation>
</comment>
<organism evidence="13 14">
    <name type="scientific">Parvimonas micra ATCC 33270</name>
    <dbReference type="NCBI Taxonomy" id="411465"/>
    <lineage>
        <taxon>Bacteria</taxon>
        <taxon>Bacillati</taxon>
        <taxon>Bacillota</taxon>
        <taxon>Tissierellia</taxon>
        <taxon>Tissierellales</taxon>
        <taxon>Peptoniphilaceae</taxon>
        <taxon>Parvimonas</taxon>
    </lineage>
</organism>
<feature type="binding site" evidence="10">
    <location>
        <position position="270"/>
    </location>
    <ligand>
        <name>Zn(2+)</name>
        <dbReference type="ChEBI" id="CHEBI:29105"/>
    </ligand>
</feature>
<keyword evidence="2 10" id="KW-0690">Ribosome biogenesis</keyword>
<comment type="subunit">
    <text evidence="10">Monomer. Associates with 30S ribosomal subunit, binds 16S rRNA.</text>
</comment>
<dbReference type="EMBL" id="ABEE02000017">
    <property type="protein sequence ID" value="EDP23353.1"/>
    <property type="molecule type" value="Genomic_DNA"/>
</dbReference>
<proteinExistence type="inferred from homology"/>